<reference evidence="1 2" key="1">
    <citation type="journal article" date="2021" name="BMC Genomics">
        <title>Datura genome reveals duplications of psychoactive alkaloid biosynthetic genes and high mutation rate following tissue culture.</title>
        <authorList>
            <person name="Rajewski A."/>
            <person name="Carter-House D."/>
            <person name="Stajich J."/>
            <person name="Litt A."/>
        </authorList>
    </citation>
    <scope>NUCLEOTIDE SEQUENCE [LARGE SCALE GENOMIC DNA]</scope>
    <source>
        <strain evidence="1">AR-01</strain>
    </source>
</reference>
<name>A0ABS8V8V2_DATST</name>
<evidence type="ECO:0000313" key="2">
    <source>
        <dbReference type="Proteomes" id="UP000823775"/>
    </source>
</evidence>
<evidence type="ECO:0000313" key="1">
    <source>
        <dbReference type="EMBL" id="MCD9643259.1"/>
    </source>
</evidence>
<gene>
    <name evidence="1" type="ORF">HAX54_030557</name>
</gene>
<protein>
    <submittedName>
        <fullName evidence="1">Uncharacterized protein</fullName>
    </submittedName>
</protein>
<comment type="caution">
    <text evidence="1">The sequence shown here is derived from an EMBL/GenBank/DDBJ whole genome shotgun (WGS) entry which is preliminary data.</text>
</comment>
<dbReference type="Proteomes" id="UP000823775">
    <property type="component" value="Unassembled WGS sequence"/>
</dbReference>
<sequence length="51" mass="5604">VKTRGSQAKTPSSQIRAGATQDKAVHLKLKLSPVLPSTFRILLLRFLVSML</sequence>
<dbReference type="EMBL" id="JACEIK010003838">
    <property type="protein sequence ID" value="MCD9643259.1"/>
    <property type="molecule type" value="Genomic_DNA"/>
</dbReference>
<proteinExistence type="predicted"/>
<organism evidence="1 2">
    <name type="scientific">Datura stramonium</name>
    <name type="common">Jimsonweed</name>
    <name type="synonym">Common thornapple</name>
    <dbReference type="NCBI Taxonomy" id="4076"/>
    <lineage>
        <taxon>Eukaryota</taxon>
        <taxon>Viridiplantae</taxon>
        <taxon>Streptophyta</taxon>
        <taxon>Embryophyta</taxon>
        <taxon>Tracheophyta</taxon>
        <taxon>Spermatophyta</taxon>
        <taxon>Magnoliopsida</taxon>
        <taxon>eudicotyledons</taxon>
        <taxon>Gunneridae</taxon>
        <taxon>Pentapetalae</taxon>
        <taxon>asterids</taxon>
        <taxon>lamiids</taxon>
        <taxon>Solanales</taxon>
        <taxon>Solanaceae</taxon>
        <taxon>Solanoideae</taxon>
        <taxon>Datureae</taxon>
        <taxon>Datura</taxon>
    </lineage>
</organism>
<keyword evidence="2" id="KW-1185">Reference proteome</keyword>
<accession>A0ABS8V8V2</accession>
<feature type="non-terminal residue" evidence="1">
    <location>
        <position position="1"/>
    </location>
</feature>